<sequence length="69" mass="6934">MPETAPYTVIRGPLAILGRMVPEGTAVSLHPKQAAAHLRAGALVEGTPAPAPRAKTRARAGAGAPAEEG</sequence>
<name>A0A7W6S2Q4_9PROT</name>
<dbReference type="Proteomes" id="UP000555728">
    <property type="component" value="Unassembled WGS sequence"/>
</dbReference>
<reference evidence="2 3" key="1">
    <citation type="submission" date="2020-08" db="EMBL/GenBank/DDBJ databases">
        <title>Genome sequencing of Purple Non-Sulfur Bacteria from various extreme environments.</title>
        <authorList>
            <person name="Mayer M."/>
        </authorList>
    </citation>
    <scope>NUCLEOTIDE SEQUENCE [LARGE SCALE GENOMIC DNA]</scope>
    <source>
        <strain evidence="2 3">JA135</strain>
    </source>
</reference>
<accession>A0A7W6S2Q4</accession>
<feature type="region of interest" description="Disordered" evidence="1">
    <location>
        <begin position="44"/>
        <end position="69"/>
    </location>
</feature>
<evidence type="ECO:0000256" key="1">
    <source>
        <dbReference type="SAM" id="MobiDB-lite"/>
    </source>
</evidence>
<dbReference type="AlphaFoldDB" id="A0A7W6S2Q4"/>
<gene>
    <name evidence="2" type="ORF">GGD88_003506</name>
</gene>
<dbReference type="RefSeq" id="WP_184437802.1">
    <property type="nucleotide sequence ID" value="NZ_JACIGI010000049.1"/>
</dbReference>
<feature type="compositionally biased region" description="Low complexity" evidence="1">
    <location>
        <begin position="59"/>
        <end position="69"/>
    </location>
</feature>
<organism evidence="2 3">
    <name type="scientific">Roseospira goensis</name>
    <dbReference type="NCBI Taxonomy" id="391922"/>
    <lineage>
        <taxon>Bacteria</taxon>
        <taxon>Pseudomonadati</taxon>
        <taxon>Pseudomonadota</taxon>
        <taxon>Alphaproteobacteria</taxon>
        <taxon>Rhodospirillales</taxon>
        <taxon>Rhodospirillaceae</taxon>
        <taxon>Roseospira</taxon>
    </lineage>
</organism>
<proteinExistence type="predicted"/>
<protein>
    <submittedName>
        <fullName evidence="2">Uncharacterized protein</fullName>
    </submittedName>
</protein>
<dbReference type="EMBL" id="JACIGI010000049">
    <property type="protein sequence ID" value="MBB4287749.1"/>
    <property type="molecule type" value="Genomic_DNA"/>
</dbReference>
<evidence type="ECO:0000313" key="2">
    <source>
        <dbReference type="EMBL" id="MBB4287749.1"/>
    </source>
</evidence>
<comment type="caution">
    <text evidence="2">The sequence shown here is derived from an EMBL/GenBank/DDBJ whole genome shotgun (WGS) entry which is preliminary data.</text>
</comment>
<keyword evidence="3" id="KW-1185">Reference proteome</keyword>
<evidence type="ECO:0000313" key="3">
    <source>
        <dbReference type="Proteomes" id="UP000555728"/>
    </source>
</evidence>